<protein>
    <submittedName>
        <fullName evidence="2">Uncharacterized protein</fullName>
    </submittedName>
</protein>
<evidence type="ECO:0000313" key="3">
    <source>
        <dbReference type="Proteomes" id="UP001054821"/>
    </source>
</evidence>
<dbReference type="AlphaFoldDB" id="A0AAD4ZA73"/>
<sequence>MLTYESAGNKRVTIRLPKGKRSESRPLDTNLERKNMTSILLRLLFQRSKEHKLRFQEDDAVVVGSPYHTMRRSPGGPDPAHH</sequence>
<dbReference type="Proteomes" id="UP001054821">
    <property type="component" value="Chromosome 3"/>
</dbReference>
<proteinExistence type="predicted"/>
<reference evidence="2 3" key="1">
    <citation type="journal article" date="2022" name="G3 (Bethesda)">
        <title>Whole-genome sequence and methylome profiling of the almond [Prunus dulcis (Mill.) D.A. Webb] cultivar 'Nonpareil'.</title>
        <authorList>
            <person name="D'Amico-Willman K.M."/>
            <person name="Ouma W.Z."/>
            <person name="Meulia T."/>
            <person name="Sideli G.M."/>
            <person name="Gradziel T.M."/>
            <person name="Fresnedo-Ramirez J."/>
        </authorList>
    </citation>
    <scope>NUCLEOTIDE SEQUENCE [LARGE SCALE GENOMIC DNA]</scope>
    <source>
        <strain evidence="2">Clone GOH B32 T37-40</strain>
    </source>
</reference>
<evidence type="ECO:0000256" key="1">
    <source>
        <dbReference type="SAM" id="MobiDB-lite"/>
    </source>
</evidence>
<feature type="region of interest" description="Disordered" evidence="1">
    <location>
        <begin position="1"/>
        <end position="26"/>
    </location>
</feature>
<keyword evidence="3" id="KW-1185">Reference proteome</keyword>
<evidence type="ECO:0000313" key="2">
    <source>
        <dbReference type="EMBL" id="KAI5338331.1"/>
    </source>
</evidence>
<comment type="caution">
    <text evidence="2">The sequence shown here is derived from an EMBL/GenBank/DDBJ whole genome shotgun (WGS) entry which is preliminary data.</text>
</comment>
<organism evidence="2 3">
    <name type="scientific">Prunus dulcis</name>
    <name type="common">Almond</name>
    <name type="synonym">Amygdalus dulcis</name>
    <dbReference type="NCBI Taxonomy" id="3755"/>
    <lineage>
        <taxon>Eukaryota</taxon>
        <taxon>Viridiplantae</taxon>
        <taxon>Streptophyta</taxon>
        <taxon>Embryophyta</taxon>
        <taxon>Tracheophyta</taxon>
        <taxon>Spermatophyta</taxon>
        <taxon>Magnoliopsida</taxon>
        <taxon>eudicotyledons</taxon>
        <taxon>Gunneridae</taxon>
        <taxon>Pentapetalae</taxon>
        <taxon>rosids</taxon>
        <taxon>fabids</taxon>
        <taxon>Rosales</taxon>
        <taxon>Rosaceae</taxon>
        <taxon>Amygdaloideae</taxon>
        <taxon>Amygdaleae</taxon>
        <taxon>Prunus</taxon>
    </lineage>
</organism>
<dbReference type="EMBL" id="JAJFAZ020000003">
    <property type="protein sequence ID" value="KAI5338331.1"/>
    <property type="molecule type" value="Genomic_DNA"/>
</dbReference>
<accession>A0AAD4ZA73</accession>
<name>A0AAD4ZA73_PRUDU</name>
<gene>
    <name evidence="2" type="ORF">L3X38_017602</name>
</gene>